<keyword evidence="8" id="KW-1185">Reference proteome</keyword>
<keyword evidence="4 6" id="KW-1133">Transmembrane helix</keyword>
<feature type="transmembrane region" description="Helical" evidence="6">
    <location>
        <begin position="327"/>
        <end position="344"/>
    </location>
</feature>
<dbReference type="PANTHER" id="PTHR31102:SF1">
    <property type="entry name" value="CATION_H+ EXCHANGER DOMAIN-CONTAINING PROTEIN"/>
    <property type="match status" value="1"/>
</dbReference>
<dbReference type="GO" id="GO:0016020">
    <property type="term" value="C:membrane"/>
    <property type="evidence" value="ECO:0007669"/>
    <property type="project" value="UniProtKB-SubCell"/>
</dbReference>
<feature type="transmembrane region" description="Helical" evidence="6">
    <location>
        <begin position="197"/>
        <end position="219"/>
    </location>
</feature>
<dbReference type="InterPro" id="IPR038770">
    <property type="entry name" value="Na+/solute_symporter_sf"/>
</dbReference>
<dbReference type="Pfam" id="PF00999">
    <property type="entry name" value="Na_H_Exchanger"/>
    <property type="match status" value="1"/>
</dbReference>
<dbReference type="Proteomes" id="UP000887540">
    <property type="component" value="Unplaced"/>
</dbReference>
<dbReference type="WBParaSite" id="ACRNAN_Path_252.g942.t2">
    <property type="protein sequence ID" value="ACRNAN_Path_252.g942.t2"/>
    <property type="gene ID" value="ACRNAN_Path_252.g942"/>
</dbReference>
<comment type="subcellular location">
    <subcellularLocation>
        <location evidence="1">Membrane</location>
        <topology evidence="1">Multi-pass membrane protein</topology>
    </subcellularLocation>
</comment>
<organism evidence="8 9">
    <name type="scientific">Acrobeloides nanus</name>
    <dbReference type="NCBI Taxonomy" id="290746"/>
    <lineage>
        <taxon>Eukaryota</taxon>
        <taxon>Metazoa</taxon>
        <taxon>Ecdysozoa</taxon>
        <taxon>Nematoda</taxon>
        <taxon>Chromadorea</taxon>
        <taxon>Rhabditida</taxon>
        <taxon>Tylenchina</taxon>
        <taxon>Cephalobomorpha</taxon>
        <taxon>Cephaloboidea</taxon>
        <taxon>Cephalobidae</taxon>
        <taxon>Acrobeloides</taxon>
    </lineage>
</organism>
<dbReference type="AlphaFoldDB" id="A0A914C458"/>
<feature type="transmembrane region" description="Helical" evidence="6">
    <location>
        <begin position="21"/>
        <end position="42"/>
    </location>
</feature>
<evidence type="ECO:0000256" key="2">
    <source>
        <dbReference type="ARBA" id="ARBA00007367"/>
    </source>
</evidence>
<feature type="transmembrane region" description="Helical" evidence="6">
    <location>
        <begin position="302"/>
        <end position="321"/>
    </location>
</feature>
<evidence type="ECO:0000313" key="9">
    <source>
        <dbReference type="WBParaSite" id="ACRNAN_Path_252.g942.t2"/>
    </source>
</evidence>
<dbReference type="GO" id="GO:1902600">
    <property type="term" value="P:proton transmembrane transport"/>
    <property type="evidence" value="ECO:0007669"/>
    <property type="project" value="InterPro"/>
</dbReference>
<evidence type="ECO:0000259" key="7">
    <source>
        <dbReference type="Pfam" id="PF00999"/>
    </source>
</evidence>
<keyword evidence="5 6" id="KW-0472">Membrane</keyword>
<accession>A0A914C458</accession>
<feature type="transmembrane region" description="Helical" evidence="6">
    <location>
        <begin position="231"/>
        <end position="252"/>
    </location>
</feature>
<evidence type="ECO:0000256" key="3">
    <source>
        <dbReference type="ARBA" id="ARBA00022692"/>
    </source>
</evidence>
<feature type="transmembrane region" description="Helical" evidence="6">
    <location>
        <begin position="167"/>
        <end position="191"/>
    </location>
</feature>
<feature type="domain" description="Cation/H+ exchanger transmembrane" evidence="7">
    <location>
        <begin position="96"/>
        <end position="470"/>
    </location>
</feature>
<dbReference type="InterPro" id="IPR051843">
    <property type="entry name" value="CPA1_transporter"/>
</dbReference>
<proteinExistence type="inferred from homology"/>
<dbReference type="PANTHER" id="PTHR31102">
    <property type="match status" value="1"/>
</dbReference>
<feature type="transmembrane region" description="Helical" evidence="6">
    <location>
        <begin position="389"/>
        <end position="411"/>
    </location>
</feature>
<feature type="transmembrane region" description="Helical" evidence="6">
    <location>
        <begin position="423"/>
        <end position="447"/>
    </location>
</feature>
<dbReference type="GO" id="GO:0015297">
    <property type="term" value="F:antiporter activity"/>
    <property type="evidence" value="ECO:0007669"/>
    <property type="project" value="InterPro"/>
</dbReference>
<evidence type="ECO:0000313" key="8">
    <source>
        <dbReference type="Proteomes" id="UP000887540"/>
    </source>
</evidence>
<name>A0A914C458_9BILA</name>
<feature type="transmembrane region" description="Helical" evidence="6">
    <location>
        <begin position="365"/>
        <end position="383"/>
    </location>
</feature>
<dbReference type="Gene3D" id="1.20.1530.20">
    <property type="match status" value="1"/>
</dbReference>
<feature type="transmembrane region" description="Helical" evidence="6">
    <location>
        <begin position="272"/>
        <end position="290"/>
    </location>
</feature>
<comment type="similarity">
    <text evidence="2">Belongs to the monovalent cation:proton antiporter 1 (CPA1) transporter (TC 2.A.36) family.</text>
</comment>
<dbReference type="InterPro" id="IPR006153">
    <property type="entry name" value="Cation/H_exchanger_TM"/>
</dbReference>
<keyword evidence="3 6" id="KW-0812">Transmembrane</keyword>
<evidence type="ECO:0000256" key="5">
    <source>
        <dbReference type="ARBA" id="ARBA00023136"/>
    </source>
</evidence>
<feature type="transmembrane region" description="Helical" evidence="6">
    <location>
        <begin position="459"/>
        <end position="478"/>
    </location>
</feature>
<protein>
    <submittedName>
        <fullName evidence="9">Cation/H+ exchanger domain-containing protein</fullName>
    </submittedName>
</protein>
<reference evidence="9" key="1">
    <citation type="submission" date="2022-11" db="UniProtKB">
        <authorList>
            <consortium name="WormBaseParasite"/>
        </authorList>
    </citation>
    <scope>IDENTIFICATION</scope>
</reference>
<feature type="transmembrane region" description="Helical" evidence="6">
    <location>
        <begin position="82"/>
        <end position="104"/>
    </location>
</feature>
<evidence type="ECO:0000256" key="6">
    <source>
        <dbReference type="SAM" id="Phobius"/>
    </source>
</evidence>
<evidence type="ECO:0000256" key="1">
    <source>
        <dbReference type="ARBA" id="ARBA00004141"/>
    </source>
</evidence>
<sequence>MKRFGPEFNNAVINIVNHRETNLIVTSLIAFISLYIALVAVLDQNIIFSLQLSNDTGIEEPDELVNASYVTLGEGWIAEYDYALTIMSLFVLWLFALILGRIMYYIYLPPLLGMLLAGIAFRHVPFLSTWMTIDPSWDVVIRRIAFIIILIRCGISVDPNMLRSSLFISGNLGVGSGTFEVLAIVLASHFIYGFPVALAIVFGYVLAATSPAVIAPVMINFQENDRGTDKGVPTMVLVASSVDNLYCVTAFYMASSIVFTTADDLGYTITKILVELLLAAFLGIVFGLILRSFPRPDANLSHFTRAILVFFVSMALLFGCQAIKCNIAGPVAVLMLSLVASMRWKFDNVKRTRPEEHCFEIVWDLFFQPLLFGLIGLMFNFSLISGELFGTAMGIMFIGIAARIIYVFVVSFCSSLEIKEQGFLAFAFSPKGTFQATLGPLLAAYCLNHADYLSYTQTILQTCILSILITAPLGQLLLQGLGRLLLYKPLKGGISDPFRIGAPTLSEHTSPYITSPLRDNTLNIEVDKPKEENGFASHSPPLSFQEINHQAYELFKEQKLAKLRQENEPKTTSTYRTKF</sequence>
<feature type="transmembrane region" description="Helical" evidence="6">
    <location>
        <begin position="139"/>
        <end position="155"/>
    </location>
</feature>
<evidence type="ECO:0000256" key="4">
    <source>
        <dbReference type="ARBA" id="ARBA00022989"/>
    </source>
</evidence>
<feature type="transmembrane region" description="Helical" evidence="6">
    <location>
        <begin position="111"/>
        <end position="133"/>
    </location>
</feature>